<dbReference type="eggNOG" id="ENOG502RIPQ">
    <property type="taxonomic scope" value="Eukaryota"/>
</dbReference>
<organism evidence="4 6">
    <name type="scientific">Bursaphelenchus xylophilus</name>
    <name type="common">Pinewood nematode worm</name>
    <name type="synonym">Aphelenchoides xylophilus</name>
    <dbReference type="NCBI Taxonomy" id="6326"/>
    <lineage>
        <taxon>Eukaryota</taxon>
        <taxon>Metazoa</taxon>
        <taxon>Ecdysozoa</taxon>
        <taxon>Nematoda</taxon>
        <taxon>Chromadorea</taxon>
        <taxon>Rhabditida</taxon>
        <taxon>Tylenchina</taxon>
        <taxon>Tylenchomorpha</taxon>
        <taxon>Aphelenchoidea</taxon>
        <taxon>Aphelenchoididae</taxon>
        <taxon>Bursaphelenchus</taxon>
    </lineage>
</organism>
<evidence type="ECO:0000313" key="4">
    <source>
        <dbReference type="Proteomes" id="UP000095284"/>
    </source>
</evidence>
<reference evidence="6" key="1">
    <citation type="submission" date="2016-11" db="UniProtKB">
        <authorList>
            <consortium name="WormBaseParasite"/>
        </authorList>
    </citation>
    <scope>IDENTIFICATION</scope>
</reference>
<evidence type="ECO:0000313" key="5">
    <source>
        <dbReference type="Proteomes" id="UP000659654"/>
    </source>
</evidence>
<evidence type="ECO:0000313" key="3">
    <source>
        <dbReference type="EMBL" id="CAG9115975.1"/>
    </source>
</evidence>
<gene>
    <name evidence="2" type="ORF">BXYJ_LOCUS9119</name>
</gene>
<dbReference type="Proteomes" id="UP000659654">
    <property type="component" value="Unassembled WGS sequence"/>
</dbReference>
<name>A0A1I7RH51_BURXY</name>
<dbReference type="Pfam" id="PF00144">
    <property type="entry name" value="Beta-lactamase"/>
    <property type="match status" value="1"/>
</dbReference>
<evidence type="ECO:0000313" key="6">
    <source>
        <dbReference type="WBParaSite" id="BXY_0002800.1"/>
    </source>
</evidence>
<dbReference type="EMBL" id="CAJFCV020000004">
    <property type="protein sequence ID" value="CAG9115975.1"/>
    <property type="molecule type" value="Genomic_DNA"/>
</dbReference>
<sequence length="434" mass="49626">MFFFKVVPKPISNSALTVFVLVFLCQIFAYFIVPLIRGRNDIVFYGYYERRFETAKTLFEQNFKDGYEKGGAAMAVFHNGINVVNIWGGHADFKKKKLWTQNTRTLLFSASKPLSALCLAILVDKGLLKWTDRIIEYWPEYGQNGKENTTIQHVLTHQAGLPYLENQIELEDVISRTKIFKLIEEATPIWIPGTASGYHALTFGWLVEGIVQRVDPLHRDLATFFDDQISSKFGLDVSIGLRKDADFERSAVLQQADIIDYIRDTIVDPRMLVMMAGYYSQGSESVLGKVEKNQNWLNMEELTMNRIEIQRLGLGASNGLGTARDVAELFSLFLNGSLISPQLVEQMTRPTLDDWHWEKTILYPIMKGYGFFYDYHPQENGKYIFGHPGYGCQSIHIDPHHNLIVVYLSNGLKSTTSHLCRPYQRILSSVYTSL</sequence>
<keyword evidence="5" id="KW-1185">Reference proteome</keyword>
<proteinExistence type="predicted"/>
<evidence type="ECO:0000259" key="1">
    <source>
        <dbReference type="Pfam" id="PF00144"/>
    </source>
</evidence>
<dbReference type="InterPro" id="IPR001466">
    <property type="entry name" value="Beta-lactam-related"/>
</dbReference>
<dbReference type="PANTHER" id="PTHR43319:SF7">
    <property type="entry name" value="BETA-LACTAMASE-RELATED DOMAIN-CONTAINING PROTEIN"/>
    <property type="match status" value="1"/>
</dbReference>
<dbReference type="InterPro" id="IPR012338">
    <property type="entry name" value="Beta-lactam/transpept-like"/>
</dbReference>
<dbReference type="InterPro" id="IPR052907">
    <property type="entry name" value="Beta-lactamase/esterase"/>
</dbReference>
<accession>A0A1I7RH51</accession>
<feature type="domain" description="Beta-lactamase-related" evidence="1">
    <location>
        <begin position="60"/>
        <end position="418"/>
    </location>
</feature>
<dbReference type="SMR" id="A0A1I7RH51"/>
<dbReference type="Gene3D" id="3.40.710.10">
    <property type="entry name" value="DD-peptidase/beta-lactamase superfamily"/>
    <property type="match status" value="1"/>
</dbReference>
<evidence type="ECO:0000313" key="2">
    <source>
        <dbReference type="EMBL" id="CAD5226574.1"/>
    </source>
</evidence>
<dbReference type="Proteomes" id="UP000095284">
    <property type="component" value="Unplaced"/>
</dbReference>
<reference evidence="3" key="2">
    <citation type="submission" date="2020-08" db="EMBL/GenBank/DDBJ databases">
        <authorList>
            <person name="Kikuchi T."/>
        </authorList>
    </citation>
    <scope>NUCLEOTIDE SEQUENCE</scope>
    <source>
        <strain evidence="2">Ka4C1</strain>
    </source>
</reference>
<dbReference type="AlphaFoldDB" id="A0A1I7RH51"/>
<dbReference type="PANTHER" id="PTHR43319">
    <property type="entry name" value="BETA-LACTAMASE-RELATED"/>
    <property type="match status" value="1"/>
</dbReference>
<dbReference type="EMBL" id="CAJFDI010000004">
    <property type="protein sequence ID" value="CAD5226574.1"/>
    <property type="molecule type" value="Genomic_DNA"/>
</dbReference>
<dbReference type="WBParaSite" id="BXY_0002800.1">
    <property type="protein sequence ID" value="BXY_0002800.1"/>
    <property type="gene ID" value="BXY_0002800"/>
</dbReference>
<dbReference type="OrthoDB" id="5946976at2759"/>
<protein>
    <submittedName>
        <fullName evidence="2">(pine wood nematode) hypothetical protein</fullName>
    </submittedName>
    <submittedName>
        <fullName evidence="6">Beta-lactamase domain-containing protein</fullName>
    </submittedName>
</protein>
<dbReference type="Proteomes" id="UP000582659">
    <property type="component" value="Unassembled WGS sequence"/>
</dbReference>
<dbReference type="SUPFAM" id="SSF56601">
    <property type="entry name" value="beta-lactamase/transpeptidase-like"/>
    <property type="match status" value="1"/>
</dbReference>